<evidence type="ECO:0008006" key="3">
    <source>
        <dbReference type="Google" id="ProtNLM"/>
    </source>
</evidence>
<dbReference type="EMBL" id="JACRUL010000003">
    <property type="protein sequence ID" value="MBC5843259.1"/>
    <property type="molecule type" value="Genomic_DNA"/>
</dbReference>
<keyword evidence="2" id="KW-1185">Reference proteome</keyword>
<comment type="caution">
    <text evidence="1">The sequence shown here is derived from an EMBL/GenBank/DDBJ whole genome shotgun (WGS) entry which is preliminary data.</text>
</comment>
<accession>A0A923MY88</accession>
<dbReference type="RefSeq" id="WP_187016955.1">
    <property type="nucleotide sequence ID" value="NZ_JACRUK010000003.1"/>
</dbReference>
<evidence type="ECO:0000313" key="2">
    <source>
        <dbReference type="Proteomes" id="UP000641454"/>
    </source>
</evidence>
<gene>
    <name evidence="1" type="ORF">H8R25_02250</name>
</gene>
<sequence length="380" mass="42890">MRIKLVDIDNRLSIKYNKQDDVFSWGVDNAYPSLVNSLINSSVTAKQCVDLNSKYLYGKGFEFASGIKDKSSLIVNKRGVNINQLLRIVTREFSGQNNLFLHINYNALYQVTSVDMLSCEDGRIGKNDSTGYSGKYIVYDNWDKSKGKKIEKKDYNIIDKYNPNPAVIDAQVKSAGGWNKYKGQILHITSDYNELYSLSDIDSVVYDADSEFQAALFKNSGLRKGFFGAKLFVVKPFSSDSERKDFENTINDLKGSENSSGVLLLESNAESDVLSEQFLIQDINSNINDKQFESSEASSAKNIRKAFGIPSILIEDSDNSIFGNSGELLLQAKQMHWDNKEEERQIIVEAFEMLFSNFAKPINPTNDWSITPIFKTQTNE</sequence>
<evidence type="ECO:0000313" key="1">
    <source>
        <dbReference type="EMBL" id="MBC5843259.1"/>
    </source>
</evidence>
<dbReference type="AlphaFoldDB" id="A0A923MY88"/>
<proteinExistence type="predicted"/>
<name>A0A923MY88_9FLAO</name>
<protein>
    <recommendedName>
        <fullName evidence="3">Phage portal protein</fullName>
    </recommendedName>
</protein>
<organism evidence="1 2">
    <name type="scientific">Flavobacterium muglaense</name>
    <dbReference type="NCBI Taxonomy" id="2764716"/>
    <lineage>
        <taxon>Bacteria</taxon>
        <taxon>Pseudomonadati</taxon>
        <taxon>Bacteroidota</taxon>
        <taxon>Flavobacteriia</taxon>
        <taxon>Flavobacteriales</taxon>
        <taxon>Flavobacteriaceae</taxon>
        <taxon>Flavobacterium</taxon>
    </lineage>
</organism>
<dbReference type="Proteomes" id="UP000641454">
    <property type="component" value="Unassembled WGS sequence"/>
</dbReference>
<reference evidence="1 2" key="1">
    <citation type="submission" date="2020-08" db="EMBL/GenBank/DDBJ databases">
        <title>Description of novel Flavobacterium F-392 isolate.</title>
        <authorList>
            <person name="Saticioglu I.B."/>
            <person name="Duman M."/>
            <person name="Altun S."/>
        </authorList>
    </citation>
    <scope>NUCLEOTIDE SEQUENCE [LARGE SCALE GENOMIC DNA]</scope>
    <source>
        <strain evidence="1 2">F-392</strain>
    </source>
</reference>